<name>A0A437Q4F0_9GAMM</name>
<evidence type="ECO:0000256" key="6">
    <source>
        <dbReference type="SAM" id="Coils"/>
    </source>
</evidence>
<evidence type="ECO:0000259" key="7">
    <source>
        <dbReference type="PROSITE" id="PS50937"/>
    </source>
</evidence>
<dbReference type="Pfam" id="PF09278">
    <property type="entry name" value="MerR-DNA-bind"/>
    <property type="match status" value="1"/>
</dbReference>
<dbReference type="PANTHER" id="PTHR30204:SF94">
    <property type="entry name" value="HEAVY METAL-DEPENDENT TRANSCRIPTIONAL REGULATOR HI_0293-RELATED"/>
    <property type="match status" value="1"/>
</dbReference>
<reference evidence="8 9" key="1">
    <citation type="submission" date="2019-01" db="EMBL/GenBank/DDBJ databases">
        <authorList>
            <person name="Chen W.-M."/>
        </authorList>
    </citation>
    <scope>NUCLEOTIDE SEQUENCE [LARGE SCALE GENOMIC DNA]</scope>
    <source>
        <strain evidence="8 9">HPM-16</strain>
    </source>
</reference>
<sequence length="140" mass="15770">MNISEAAQATGLSSKTIRFYEDKGIIPKAQRRANGYRFYTQAQLEALIFVRRAKGLGFSLDECRDLLALQHSADRTSSEVKAKVDQQLQRIEQQIKDLSDMRQVLLNLYQACPGDMGRECPILDELSRTDTASGKRGSEE</sequence>
<keyword evidence="3" id="KW-0805">Transcription regulation</keyword>
<keyword evidence="5" id="KW-0804">Transcription</keyword>
<dbReference type="PRINTS" id="PR00040">
    <property type="entry name" value="HTHMERR"/>
</dbReference>
<dbReference type="NCBIfam" id="TIGR02044">
    <property type="entry name" value="CueR"/>
    <property type="match status" value="1"/>
</dbReference>
<gene>
    <name evidence="8" type="primary">cueR</name>
    <name evidence="8" type="ORF">EOE65_16635</name>
</gene>
<comment type="caution">
    <text evidence="8">The sequence shown here is derived from an EMBL/GenBank/DDBJ whole genome shotgun (WGS) entry which is preliminary data.</text>
</comment>
<dbReference type="SUPFAM" id="SSF46955">
    <property type="entry name" value="Putative DNA-binding domain"/>
    <property type="match status" value="1"/>
</dbReference>
<dbReference type="InterPro" id="IPR000551">
    <property type="entry name" value="MerR-type_HTH_dom"/>
</dbReference>
<dbReference type="Gene3D" id="1.10.1660.10">
    <property type="match status" value="1"/>
</dbReference>
<feature type="domain" description="HTH merR-type" evidence="7">
    <location>
        <begin position="1"/>
        <end position="69"/>
    </location>
</feature>
<keyword evidence="4" id="KW-0238">DNA-binding</keyword>
<feature type="coiled-coil region" evidence="6">
    <location>
        <begin position="81"/>
        <end position="108"/>
    </location>
</feature>
<dbReference type="GO" id="GO:0045893">
    <property type="term" value="P:positive regulation of DNA-templated transcription"/>
    <property type="evidence" value="ECO:0007669"/>
    <property type="project" value="InterPro"/>
</dbReference>
<dbReference type="GO" id="GO:0005737">
    <property type="term" value="C:cytoplasm"/>
    <property type="evidence" value="ECO:0007669"/>
    <property type="project" value="UniProtKB-SubCell"/>
</dbReference>
<keyword evidence="9" id="KW-1185">Reference proteome</keyword>
<dbReference type="PANTHER" id="PTHR30204">
    <property type="entry name" value="REDOX-CYCLING DRUG-SENSING TRANSCRIPTIONAL ACTIVATOR SOXR"/>
    <property type="match status" value="1"/>
</dbReference>
<dbReference type="InterPro" id="IPR011789">
    <property type="entry name" value="CueR"/>
</dbReference>
<accession>A0A437Q4F0</accession>
<dbReference type="RefSeq" id="WP_127695824.1">
    <property type="nucleotide sequence ID" value="NZ_SACQ01000010.1"/>
</dbReference>
<evidence type="ECO:0000256" key="5">
    <source>
        <dbReference type="ARBA" id="ARBA00023163"/>
    </source>
</evidence>
<dbReference type="InterPro" id="IPR015358">
    <property type="entry name" value="Tscrpt_reg_MerR_DNA-bd"/>
</dbReference>
<keyword evidence="2" id="KW-0963">Cytoplasm</keyword>
<comment type="subcellular location">
    <subcellularLocation>
        <location evidence="1">Cytoplasm</location>
    </subcellularLocation>
</comment>
<evidence type="ECO:0000256" key="1">
    <source>
        <dbReference type="ARBA" id="ARBA00004496"/>
    </source>
</evidence>
<protein>
    <submittedName>
        <fullName evidence="8">Cu(I)-responsive transcriptional regulator</fullName>
    </submittedName>
</protein>
<evidence type="ECO:0000256" key="3">
    <source>
        <dbReference type="ARBA" id="ARBA00023015"/>
    </source>
</evidence>
<dbReference type="PROSITE" id="PS00552">
    <property type="entry name" value="HTH_MERR_1"/>
    <property type="match status" value="1"/>
</dbReference>
<evidence type="ECO:0000256" key="4">
    <source>
        <dbReference type="ARBA" id="ARBA00023125"/>
    </source>
</evidence>
<dbReference type="SMART" id="SM00422">
    <property type="entry name" value="HTH_MERR"/>
    <property type="match status" value="1"/>
</dbReference>
<evidence type="ECO:0000256" key="2">
    <source>
        <dbReference type="ARBA" id="ARBA00022490"/>
    </source>
</evidence>
<organism evidence="8 9">
    <name type="scientific">Neptunomonas marina</name>
    <dbReference type="NCBI Taxonomy" id="1815562"/>
    <lineage>
        <taxon>Bacteria</taxon>
        <taxon>Pseudomonadati</taxon>
        <taxon>Pseudomonadota</taxon>
        <taxon>Gammaproteobacteria</taxon>
        <taxon>Oceanospirillales</taxon>
        <taxon>Oceanospirillaceae</taxon>
        <taxon>Neptunomonas</taxon>
    </lineage>
</organism>
<evidence type="ECO:0000313" key="9">
    <source>
        <dbReference type="Proteomes" id="UP000282818"/>
    </source>
</evidence>
<dbReference type="GO" id="GO:0003700">
    <property type="term" value="F:DNA-binding transcription factor activity"/>
    <property type="evidence" value="ECO:0007669"/>
    <property type="project" value="InterPro"/>
</dbReference>
<dbReference type="EMBL" id="SACQ01000010">
    <property type="protein sequence ID" value="RVU29395.1"/>
    <property type="molecule type" value="Genomic_DNA"/>
</dbReference>
<proteinExistence type="predicted"/>
<keyword evidence="6" id="KW-0175">Coiled coil</keyword>
<dbReference type="AlphaFoldDB" id="A0A437Q4F0"/>
<dbReference type="InterPro" id="IPR047057">
    <property type="entry name" value="MerR_fam"/>
</dbReference>
<dbReference type="Pfam" id="PF00376">
    <property type="entry name" value="MerR"/>
    <property type="match status" value="1"/>
</dbReference>
<evidence type="ECO:0000313" key="8">
    <source>
        <dbReference type="EMBL" id="RVU29395.1"/>
    </source>
</evidence>
<dbReference type="InterPro" id="IPR009061">
    <property type="entry name" value="DNA-bd_dom_put_sf"/>
</dbReference>
<dbReference type="PROSITE" id="PS50937">
    <property type="entry name" value="HTH_MERR_2"/>
    <property type="match status" value="1"/>
</dbReference>
<dbReference type="Proteomes" id="UP000282818">
    <property type="component" value="Unassembled WGS sequence"/>
</dbReference>
<dbReference type="GO" id="GO:0003677">
    <property type="term" value="F:DNA binding"/>
    <property type="evidence" value="ECO:0007669"/>
    <property type="project" value="UniProtKB-KW"/>
</dbReference>
<dbReference type="GO" id="GO:0005507">
    <property type="term" value="F:copper ion binding"/>
    <property type="evidence" value="ECO:0007669"/>
    <property type="project" value="InterPro"/>
</dbReference>